<proteinExistence type="predicted"/>
<keyword evidence="2" id="KW-0732">Signal</keyword>
<feature type="chain" id="PRO_5032659168" evidence="2">
    <location>
        <begin position="26"/>
        <end position="244"/>
    </location>
</feature>
<accession>A0A813DUA3</accession>
<sequence length="244" mass="26844">MPLGLGTLPCLFVMLPECLVDVITAMSVCHKVEYNGTSMEFVLRADSYKKQNTLIPAIASLMMTCNECASQSQMNEASRNIGMLRELMEKERRSKKRAGGPPLPSSRSQHSRANEELDRSGPRLSPLHEEDMALDPGTSSPRCMPGKMYISGSANATVLVSGPVLAVSSSTRHRQCEGNVAMEGSQDLQLQQQRQLGEGSQRAHHDPVRRVAETSTRGLMARLASCVLNPSRQETQTVRFQERS</sequence>
<comment type="caution">
    <text evidence="3">The sequence shown here is derived from an EMBL/GenBank/DDBJ whole genome shotgun (WGS) entry which is preliminary data.</text>
</comment>
<protein>
    <submittedName>
        <fullName evidence="3">Uncharacterized protein</fullName>
    </submittedName>
</protein>
<feature type="compositionally biased region" description="Basic and acidic residues" evidence="1">
    <location>
        <begin position="112"/>
        <end position="131"/>
    </location>
</feature>
<gene>
    <name evidence="3" type="ORF">PGLA1383_LOCUS10189</name>
</gene>
<evidence type="ECO:0000256" key="1">
    <source>
        <dbReference type="SAM" id="MobiDB-lite"/>
    </source>
</evidence>
<dbReference type="EMBL" id="CAJNNV010005003">
    <property type="protein sequence ID" value="CAE8591521.1"/>
    <property type="molecule type" value="Genomic_DNA"/>
</dbReference>
<dbReference type="AlphaFoldDB" id="A0A813DUA3"/>
<feature type="region of interest" description="Disordered" evidence="1">
    <location>
        <begin position="90"/>
        <end position="145"/>
    </location>
</feature>
<evidence type="ECO:0000256" key="2">
    <source>
        <dbReference type="SAM" id="SignalP"/>
    </source>
</evidence>
<evidence type="ECO:0000313" key="4">
    <source>
        <dbReference type="Proteomes" id="UP000654075"/>
    </source>
</evidence>
<name>A0A813DUA3_POLGL</name>
<keyword evidence="4" id="KW-1185">Reference proteome</keyword>
<organism evidence="3 4">
    <name type="scientific">Polarella glacialis</name>
    <name type="common">Dinoflagellate</name>
    <dbReference type="NCBI Taxonomy" id="89957"/>
    <lineage>
        <taxon>Eukaryota</taxon>
        <taxon>Sar</taxon>
        <taxon>Alveolata</taxon>
        <taxon>Dinophyceae</taxon>
        <taxon>Suessiales</taxon>
        <taxon>Suessiaceae</taxon>
        <taxon>Polarella</taxon>
    </lineage>
</organism>
<reference evidence="3" key="1">
    <citation type="submission" date="2021-02" db="EMBL/GenBank/DDBJ databases">
        <authorList>
            <person name="Dougan E. K."/>
            <person name="Rhodes N."/>
            <person name="Thang M."/>
            <person name="Chan C."/>
        </authorList>
    </citation>
    <scope>NUCLEOTIDE SEQUENCE</scope>
</reference>
<evidence type="ECO:0000313" key="3">
    <source>
        <dbReference type="EMBL" id="CAE8591521.1"/>
    </source>
</evidence>
<dbReference type="Proteomes" id="UP000654075">
    <property type="component" value="Unassembled WGS sequence"/>
</dbReference>
<feature type="signal peptide" evidence="2">
    <location>
        <begin position="1"/>
        <end position="25"/>
    </location>
</feature>